<dbReference type="EMBL" id="JACEIK010011913">
    <property type="protein sequence ID" value="MCE3215958.1"/>
    <property type="molecule type" value="Genomic_DNA"/>
</dbReference>
<evidence type="ECO:0000313" key="3">
    <source>
        <dbReference type="Proteomes" id="UP000823775"/>
    </source>
</evidence>
<comment type="caution">
    <text evidence="2">The sequence shown here is derived from an EMBL/GenBank/DDBJ whole genome shotgun (WGS) entry which is preliminary data.</text>
</comment>
<dbReference type="Proteomes" id="UP000823775">
    <property type="component" value="Unassembled WGS sequence"/>
</dbReference>
<protein>
    <submittedName>
        <fullName evidence="2">Uncharacterized protein</fullName>
    </submittedName>
</protein>
<gene>
    <name evidence="2" type="ORF">HAX54_004209</name>
</gene>
<organism evidence="2 3">
    <name type="scientific">Datura stramonium</name>
    <name type="common">Jimsonweed</name>
    <name type="synonym">Common thornapple</name>
    <dbReference type="NCBI Taxonomy" id="4076"/>
    <lineage>
        <taxon>Eukaryota</taxon>
        <taxon>Viridiplantae</taxon>
        <taxon>Streptophyta</taxon>
        <taxon>Embryophyta</taxon>
        <taxon>Tracheophyta</taxon>
        <taxon>Spermatophyta</taxon>
        <taxon>Magnoliopsida</taxon>
        <taxon>eudicotyledons</taxon>
        <taxon>Gunneridae</taxon>
        <taxon>Pentapetalae</taxon>
        <taxon>asterids</taxon>
        <taxon>lamiids</taxon>
        <taxon>Solanales</taxon>
        <taxon>Solanaceae</taxon>
        <taxon>Solanoideae</taxon>
        <taxon>Datureae</taxon>
        <taxon>Datura</taxon>
    </lineage>
</organism>
<feature type="compositionally biased region" description="Basic and acidic residues" evidence="1">
    <location>
        <begin position="78"/>
        <end position="92"/>
    </location>
</feature>
<evidence type="ECO:0000256" key="1">
    <source>
        <dbReference type="SAM" id="MobiDB-lite"/>
    </source>
</evidence>
<feature type="region of interest" description="Disordered" evidence="1">
    <location>
        <begin position="1"/>
        <end position="117"/>
    </location>
</feature>
<name>A0ABS8WV80_DATST</name>
<feature type="compositionally biased region" description="Polar residues" evidence="1">
    <location>
        <begin position="165"/>
        <end position="177"/>
    </location>
</feature>
<accession>A0ABS8WV80</accession>
<reference evidence="2 3" key="1">
    <citation type="journal article" date="2021" name="BMC Genomics">
        <title>Datura genome reveals duplications of psychoactive alkaloid biosynthetic genes and high mutation rate following tissue culture.</title>
        <authorList>
            <person name="Rajewski A."/>
            <person name="Carter-House D."/>
            <person name="Stajich J."/>
            <person name="Litt A."/>
        </authorList>
    </citation>
    <scope>NUCLEOTIDE SEQUENCE [LARGE SCALE GENOMIC DNA]</scope>
    <source>
        <strain evidence="2">AR-01</strain>
    </source>
</reference>
<keyword evidence="3" id="KW-1185">Reference proteome</keyword>
<sequence>MKPAEQNLVSPLTLEKMKPAERNLVSPRTTETKKSAEQNLVPPWTSETKKSAEQTLVPPQTSKKKILSYDQKLTSSETQEKKDSSDHQELINKMKSLATNDKPLHGEHAQRKSLRTRRINLKLSKIVEKKVPEANQISMSSENHETTASKTSNQNIVVKKDSSRSKVQNTNTSTIPG</sequence>
<evidence type="ECO:0000313" key="2">
    <source>
        <dbReference type="EMBL" id="MCE3215958.1"/>
    </source>
</evidence>
<proteinExistence type="predicted"/>
<feature type="region of interest" description="Disordered" evidence="1">
    <location>
        <begin position="130"/>
        <end position="177"/>
    </location>
</feature>